<keyword evidence="2" id="KW-1133">Transmembrane helix</keyword>
<feature type="transmembrane region" description="Helical" evidence="2">
    <location>
        <begin position="17"/>
        <end position="37"/>
    </location>
</feature>
<dbReference type="AlphaFoldDB" id="A0A0F9SEE9"/>
<keyword evidence="2" id="KW-0812">Transmembrane</keyword>
<proteinExistence type="predicted"/>
<dbReference type="Pfam" id="PF12508">
    <property type="entry name" value="Transposon_TraM"/>
    <property type="match status" value="1"/>
</dbReference>
<protein>
    <recommendedName>
        <fullName evidence="3">Conjugative transposon TraM C-terminal domain-containing protein</fullName>
    </recommendedName>
</protein>
<evidence type="ECO:0000259" key="3">
    <source>
        <dbReference type="Pfam" id="PF12508"/>
    </source>
</evidence>
<sequence length="335" mass="38199">MNGNIEKLNIWIRRHKLFAFSAPIIASLAVFFVVTSIRSMEDGNRPSTKEGAYNNTLPGQKKELIVTEPHDIYKKSQRDSLAALNQKGLFKSILDTKRENDSLERMLEELDNFSFEEREDEANSNMEYKQNSKPRGTEYASKKTAAREKLEYRNLLMQARSERLSQSQDYSAPYSETSPESSAAPIWIEAAIYRDQFVLPGDRVTLILSEDAYYRGKHFPKNTFVYAVANIQGPRVILEVTNIDNVRMGLIAIDQEDGMAGLHNKRAGELLHEFNADARQQGMDELSEAVGASIEIPLAKNLMRSFGNYFTKKKYKQRDKILLVNGDRVFLVPKT</sequence>
<dbReference type="InterPro" id="IPR055407">
    <property type="entry name" value="TraM_C"/>
</dbReference>
<gene>
    <name evidence="4" type="ORF">LCGC14_0529560</name>
</gene>
<keyword evidence="2" id="KW-0472">Membrane</keyword>
<organism evidence="4">
    <name type="scientific">marine sediment metagenome</name>
    <dbReference type="NCBI Taxonomy" id="412755"/>
    <lineage>
        <taxon>unclassified sequences</taxon>
        <taxon>metagenomes</taxon>
        <taxon>ecological metagenomes</taxon>
    </lineage>
</organism>
<feature type="domain" description="Conjugative transposon TraM C-terminal" evidence="3">
    <location>
        <begin position="188"/>
        <end position="332"/>
    </location>
</feature>
<feature type="region of interest" description="Disordered" evidence="1">
    <location>
        <begin position="118"/>
        <end position="144"/>
    </location>
</feature>
<dbReference type="EMBL" id="LAZR01000686">
    <property type="protein sequence ID" value="KKN60687.1"/>
    <property type="molecule type" value="Genomic_DNA"/>
</dbReference>
<evidence type="ECO:0000313" key="4">
    <source>
        <dbReference type="EMBL" id="KKN60687.1"/>
    </source>
</evidence>
<evidence type="ECO:0000256" key="1">
    <source>
        <dbReference type="SAM" id="MobiDB-lite"/>
    </source>
</evidence>
<evidence type="ECO:0000256" key="2">
    <source>
        <dbReference type="SAM" id="Phobius"/>
    </source>
</evidence>
<feature type="compositionally biased region" description="Polar residues" evidence="1">
    <location>
        <begin position="123"/>
        <end position="134"/>
    </location>
</feature>
<accession>A0A0F9SEE9</accession>
<comment type="caution">
    <text evidence="4">The sequence shown here is derived from an EMBL/GenBank/DDBJ whole genome shotgun (WGS) entry which is preliminary data.</text>
</comment>
<name>A0A0F9SEE9_9ZZZZ</name>
<reference evidence="4" key="1">
    <citation type="journal article" date="2015" name="Nature">
        <title>Complex archaea that bridge the gap between prokaryotes and eukaryotes.</title>
        <authorList>
            <person name="Spang A."/>
            <person name="Saw J.H."/>
            <person name="Jorgensen S.L."/>
            <person name="Zaremba-Niedzwiedzka K."/>
            <person name="Martijn J."/>
            <person name="Lind A.E."/>
            <person name="van Eijk R."/>
            <person name="Schleper C."/>
            <person name="Guy L."/>
            <person name="Ettema T.J."/>
        </authorList>
    </citation>
    <scope>NUCLEOTIDE SEQUENCE</scope>
</reference>